<evidence type="ECO:0000256" key="1">
    <source>
        <dbReference type="PROSITE-ProRule" id="PRU00169"/>
    </source>
</evidence>
<name>K6VQJ2_9MICO</name>
<gene>
    <name evidence="3" type="ORF">AUCHE_05_05500</name>
</gene>
<sequence length="151" mass="16457">MSTSPESAVDAAATEDAAVPRRLRVLLYSDDRSTRDAVRVAVGKRPSRQVEIESWFECATPVAAEEAVRSNTFDLLILDGESAPYGGLGMCRQFKHEIFECPPVVVLTGRPQDDWLAAWSYADGVVPHPLDPVQMAKVVAETSSREAVTPV</sequence>
<accession>K6VQJ2</accession>
<feature type="modified residue" description="4-aspartylphosphate" evidence="1">
    <location>
        <position position="79"/>
    </location>
</feature>
<organism evidence="3 4">
    <name type="scientific">Austwickia chelonae NBRC 105200</name>
    <dbReference type="NCBI Taxonomy" id="1184607"/>
    <lineage>
        <taxon>Bacteria</taxon>
        <taxon>Bacillati</taxon>
        <taxon>Actinomycetota</taxon>
        <taxon>Actinomycetes</taxon>
        <taxon>Micrococcales</taxon>
        <taxon>Dermatophilaceae</taxon>
        <taxon>Austwickia</taxon>
    </lineage>
</organism>
<dbReference type="AlphaFoldDB" id="K6VQJ2"/>
<reference evidence="3 4" key="1">
    <citation type="submission" date="2012-08" db="EMBL/GenBank/DDBJ databases">
        <title>Whole genome shotgun sequence of Austwickia chelonae NBRC 105200.</title>
        <authorList>
            <person name="Yoshida I."/>
            <person name="Hosoyama A."/>
            <person name="Tsuchikane K."/>
            <person name="Katsumata H."/>
            <person name="Ando Y."/>
            <person name="Ohji S."/>
            <person name="Hamada M."/>
            <person name="Tamura T."/>
            <person name="Yamazoe A."/>
            <person name="Yamazaki S."/>
            <person name="Fujita N."/>
        </authorList>
    </citation>
    <scope>NUCLEOTIDE SEQUENCE [LARGE SCALE GENOMIC DNA]</scope>
    <source>
        <strain evidence="3 4">NBRC 105200</strain>
    </source>
</reference>
<keyword evidence="4" id="KW-1185">Reference proteome</keyword>
<dbReference type="SUPFAM" id="SSF52172">
    <property type="entry name" value="CheY-like"/>
    <property type="match status" value="1"/>
</dbReference>
<dbReference type="OrthoDB" id="3395459at2"/>
<feature type="domain" description="Response regulatory" evidence="2">
    <location>
        <begin position="24"/>
        <end position="143"/>
    </location>
</feature>
<dbReference type="PROSITE" id="PS50110">
    <property type="entry name" value="RESPONSE_REGULATORY"/>
    <property type="match status" value="1"/>
</dbReference>
<dbReference type="STRING" id="100225.SAMN05421595_1473"/>
<comment type="caution">
    <text evidence="3">The sequence shown here is derived from an EMBL/GenBank/DDBJ whole genome shotgun (WGS) entry which is preliminary data.</text>
</comment>
<dbReference type="InterPro" id="IPR001789">
    <property type="entry name" value="Sig_transdc_resp-reg_receiver"/>
</dbReference>
<dbReference type="InterPro" id="IPR011006">
    <property type="entry name" value="CheY-like_superfamily"/>
</dbReference>
<dbReference type="GO" id="GO:0000160">
    <property type="term" value="P:phosphorelay signal transduction system"/>
    <property type="evidence" value="ECO:0007669"/>
    <property type="project" value="InterPro"/>
</dbReference>
<keyword evidence="1" id="KW-0597">Phosphoprotein</keyword>
<evidence type="ECO:0000313" key="3">
    <source>
        <dbReference type="EMBL" id="GAB77635.1"/>
    </source>
</evidence>
<dbReference type="Gene3D" id="3.40.50.2300">
    <property type="match status" value="1"/>
</dbReference>
<protein>
    <submittedName>
        <fullName evidence="3">Putative two-component response regulator</fullName>
    </submittedName>
</protein>
<evidence type="ECO:0000313" key="4">
    <source>
        <dbReference type="Proteomes" id="UP000008495"/>
    </source>
</evidence>
<dbReference type="SMART" id="SM00448">
    <property type="entry name" value="REC"/>
    <property type="match status" value="1"/>
</dbReference>
<evidence type="ECO:0000259" key="2">
    <source>
        <dbReference type="PROSITE" id="PS50110"/>
    </source>
</evidence>
<dbReference type="Proteomes" id="UP000008495">
    <property type="component" value="Unassembled WGS sequence"/>
</dbReference>
<proteinExistence type="predicted"/>
<dbReference type="EMBL" id="BAGZ01000005">
    <property type="protein sequence ID" value="GAB77635.1"/>
    <property type="molecule type" value="Genomic_DNA"/>
</dbReference>
<dbReference type="eggNOG" id="COG0784">
    <property type="taxonomic scope" value="Bacteria"/>
</dbReference>
<dbReference type="RefSeq" id="WP_006502387.1">
    <property type="nucleotide sequence ID" value="NZ_BAGZ01000005.1"/>
</dbReference>